<dbReference type="AlphaFoldDB" id="A0A449B108"/>
<comment type="caution">
    <text evidence="2">Lacks conserved residue(s) required for the propagation of feature annotation.</text>
</comment>
<dbReference type="PROSITE" id="PS50935">
    <property type="entry name" value="SSB"/>
    <property type="match status" value="1"/>
</dbReference>
<dbReference type="NCBIfam" id="TIGR00621">
    <property type="entry name" value="ssb"/>
    <property type="match status" value="1"/>
</dbReference>
<evidence type="ECO:0000313" key="6">
    <source>
        <dbReference type="Proteomes" id="UP000290985"/>
    </source>
</evidence>
<proteinExistence type="inferred from homology"/>
<dbReference type="EMBL" id="LR215036">
    <property type="protein sequence ID" value="VEU74266.1"/>
    <property type="molecule type" value="Genomic_DNA"/>
</dbReference>
<dbReference type="RefSeq" id="WP_129725110.1">
    <property type="nucleotide sequence ID" value="NZ_CP101807.1"/>
</dbReference>
<evidence type="ECO:0000256" key="1">
    <source>
        <dbReference type="ARBA" id="ARBA00023125"/>
    </source>
</evidence>
<comment type="subunit">
    <text evidence="2">Homotetramer.</text>
</comment>
<evidence type="ECO:0000256" key="2">
    <source>
        <dbReference type="HAMAP-Rule" id="MF_00984"/>
    </source>
</evidence>
<dbReference type="HAMAP" id="MF_00984">
    <property type="entry name" value="SSB"/>
    <property type="match status" value="1"/>
</dbReference>
<dbReference type="CDD" id="cd04496">
    <property type="entry name" value="SSB_OBF"/>
    <property type="match status" value="1"/>
</dbReference>
<keyword evidence="1 2" id="KW-0238">DNA-binding</keyword>
<evidence type="ECO:0000256" key="3">
    <source>
        <dbReference type="PIRNR" id="PIRNR002070"/>
    </source>
</evidence>
<name>A0A449B108_9BACT</name>
<accession>A0A449B108</accession>
<dbReference type="Proteomes" id="UP000290985">
    <property type="component" value="Chromosome"/>
</dbReference>
<dbReference type="GO" id="GO:0006260">
    <property type="term" value="P:DNA replication"/>
    <property type="evidence" value="ECO:0007669"/>
    <property type="project" value="InterPro"/>
</dbReference>
<dbReference type="KEGG" id="mcit:NCTC10181_00101"/>
<reference evidence="5 6" key="1">
    <citation type="submission" date="2019-01" db="EMBL/GenBank/DDBJ databases">
        <authorList>
            <consortium name="Pathogen Informatics"/>
        </authorList>
    </citation>
    <scope>NUCLEOTIDE SEQUENCE [LARGE SCALE GENOMIC DNA]</scope>
    <source>
        <strain evidence="5 6">NCTC10181</strain>
    </source>
</reference>
<dbReference type="SUPFAM" id="SSF50249">
    <property type="entry name" value="Nucleic acid-binding proteins"/>
    <property type="match status" value="1"/>
</dbReference>
<dbReference type="InterPro" id="IPR012340">
    <property type="entry name" value="NA-bd_OB-fold"/>
</dbReference>
<dbReference type="OrthoDB" id="9809878at2"/>
<protein>
    <recommendedName>
        <fullName evidence="2 3">Single-stranded DNA-binding protein</fullName>
        <shortName evidence="2">SSB</shortName>
    </recommendedName>
</protein>
<dbReference type="InterPro" id="IPR000424">
    <property type="entry name" value="Primosome_PriB/ssb"/>
</dbReference>
<keyword evidence="6" id="KW-1185">Reference proteome</keyword>
<sequence length="168" mass="18879">MYNKVILIGRISSINELRQGNSGNNFLSFRIAVNKNTRTNTNDGGTNFIPCVAFKANADFINKYLTKGSLVMIDGSINVNDYQDRNGNKNTSFDVIVNSISPLESKARREELAQKNFNTNSSPSKNEIPVQTPEQYHEFNKDNNYALDQILDKPASSSTIFGDDEDWE</sequence>
<dbReference type="GO" id="GO:0003697">
    <property type="term" value="F:single-stranded DNA binding"/>
    <property type="evidence" value="ECO:0007669"/>
    <property type="project" value="UniProtKB-UniRule"/>
</dbReference>
<dbReference type="InterPro" id="IPR011344">
    <property type="entry name" value="ssDNA-bd"/>
</dbReference>
<dbReference type="PIRSF" id="PIRSF002070">
    <property type="entry name" value="SSB"/>
    <property type="match status" value="1"/>
</dbReference>
<feature type="region of interest" description="Disordered" evidence="4">
    <location>
        <begin position="115"/>
        <end position="135"/>
    </location>
</feature>
<gene>
    <name evidence="5" type="primary">ssb_1</name>
    <name evidence="5" type="ORF">NCTC10181_00101</name>
</gene>
<dbReference type="GO" id="GO:0009295">
    <property type="term" value="C:nucleoid"/>
    <property type="evidence" value="ECO:0007669"/>
    <property type="project" value="TreeGrafter"/>
</dbReference>
<dbReference type="Gene3D" id="2.40.50.140">
    <property type="entry name" value="Nucleic acid-binding proteins"/>
    <property type="match status" value="1"/>
</dbReference>
<organism evidence="5 6">
    <name type="scientific">Mycoplasmopsis citelli</name>
    <dbReference type="NCBI Taxonomy" id="171281"/>
    <lineage>
        <taxon>Bacteria</taxon>
        <taxon>Bacillati</taxon>
        <taxon>Mycoplasmatota</taxon>
        <taxon>Mycoplasmoidales</taxon>
        <taxon>Metamycoplasmataceae</taxon>
        <taxon>Mycoplasmopsis</taxon>
    </lineage>
</organism>
<evidence type="ECO:0000313" key="5">
    <source>
        <dbReference type="EMBL" id="VEU74266.1"/>
    </source>
</evidence>
<dbReference type="PANTHER" id="PTHR10302">
    <property type="entry name" value="SINGLE-STRANDED DNA-BINDING PROTEIN"/>
    <property type="match status" value="1"/>
</dbReference>
<dbReference type="PANTHER" id="PTHR10302:SF27">
    <property type="entry name" value="SINGLE-STRANDED DNA-BINDING PROTEIN"/>
    <property type="match status" value="1"/>
</dbReference>
<evidence type="ECO:0000256" key="4">
    <source>
        <dbReference type="SAM" id="MobiDB-lite"/>
    </source>
</evidence>
<dbReference type="Pfam" id="PF00436">
    <property type="entry name" value="SSB"/>
    <property type="match status" value="1"/>
</dbReference>
<feature type="compositionally biased region" description="Polar residues" evidence="4">
    <location>
        <begin position="115"/>
        <end position="125"/>
    </location>
</feature>